<dbReference type="SUPFAM" id="SSF52151">
    <property type="entry name" value="FabD/lysophospholipase-like"/>
    <property type="match status" value="1"/>
</dbReference>
<sequence>MPKRNGGLSPAQNKPKSLEMNSTPPSPDRPFRILSLDGGGIRGLYTARFLADLEAQLQRDGQEHTSLYQHFDLICGTSTGGIIALALALGMPARELVHLYSHHAKDIFGAGRNLVSWLGTARYSNKKLEALLKEKFAPYSPDGNTRLGHARTRVCIPVFNAVSGKVSVYKTCHHKDFIRDYQMPAYQVGMSTAAAPTYFDPYSPRYLADVTEEEVIISHNVDGGIFANNPALIGLTEAHGCLAVPWTNIRLLSIGTGRQAFTERPEQRWWGLFYWANKKRILDMILHAQADHTDSVCQVLSRGAGREAPQAFLYERVQFDFLNKQEYVDLDTTSPAKLKALQERASNQFRERGRRIIDTFCAEPTAAFAPCRSLSQPALVAA</sequence>
<dbReference type="PANTHER" id="PTHR32176:SF92">
    <property type="entry name" value="XYLOSE ISOMERASE"/>
    <property type="match status" value="1"/>
</dbReference>
<dbReference type="CDD" id="cd07199">
    <property type="entry name" value="Pat17_PNPLA8_PNPLA9_like"/>
    <property type="match status" value="1"/>
</dbReference>
<gene>
    <name evidence="6" type="ORF">EJV47_26255</name>
</gene>
<dbReference type="GO" id="GO:0047372">
    <property type="term" value="F:monoacylglycerol lipase activity"/>
    <property type="evidence" value="ECO:0007669"/>
    <property type="project" value="TreeGrafter"/>
</dbReference>
<dbReference type="RefSeq" id="WP_126696192.1">
    <property type="nucleotide sequence ID" value="NZ_RXOF01000022.1"/>
</dbReference>
<dbReference type="OrthoDB" id="9807112at2"/>
<dbReference type="GO" id="GO:0004620">
    <property type="term" value="F:phospholipase activity"/>
    <property type="evidence" value="ECO:0007669"/>
    <property type="project" value="TreeGrafter"/>
</dbReference>
<protein>
    <submittedName>
        <fullName evidence="6">Patatin</fullName>
    </submittedName>
</protein>
<feature type="short sequence motif" description="DGA/G" evidence="3">
    <location>
        <begin position="222"/>
        <end position="224"/>
    </location>
</feature>
<feature type="compositionally biased region" description="Polar residues" evidence="4">
    <location>
        <begin position="10"/>
        <end position="23"/>
    </location>
</feature>
<dbReference type="NCBIfam" id="NF041079">
    <property type="entry name" value="CBASS_lipase"/>
    <property type="match status" value="1"/>
</dbReference>
<dbReference type="PROSITE" id="PS51635">
    <property type="entry name" value="PNPLA"/>
    <property type="match status" value="1"/>
</dbReference>
<evidence type="ECO:0000313" key="6">
    <source>
        <dbReference type="EMBL" id="RTQ45076.1"/>
    </source>
</evidence>
<keyword evidence="2 3" id="KW-0443">Lipid metabolism</keyword>
<evidence type="ECO:0000256" key="3">
    <source>
        <dbReference type="PROSITE-ProRule" id="PRU01161"/>
    </source>
</evidence>
<feature type="region of interest" description="Disordered" evidence="4">
    <location>
        <begin position="1"/>
        <end position="29"/>
    </location>
</feature>
<reference evidence="6 7" key="1">
    <citation type="submission" date="2018-12" db="EMBL/GenBank/DDBJ databases">
        <title>Hymenobacter gummosus sp. nov., isolated from a spring.</title>
        <authorList>
            <person name="Nie L."/>
        </authorList>
    </citation>
    <scope>NUCLEOTIDE SEQUENCE [LARGE SCALE GENOMIC DNA]</scope>
    <source>
        <strain evidence="6 7">KCTC 52166</strain>
    </source>
</reference>
<dbReference type="Pfam" id="PF01734">
    <property type="entry name" value="Patatin"/>
    <property type="match status" value="1"/>
</dbReference>
<feature type="active site" description="Proton acceptor" evidence="3">
    <location>
        <position position="222"/>
    </location>
</feature>
<feature type="short sequence motif" description="GXSXG" evidence="3">
    <location>
        <begin position="76"/>
        <end position="80"/>
    </location>
</feature>
<dbReference type="AlphaFoldDB" id="A0A3S0IJ01"/>
<organism evidence="6 7">
    <name type="scientific">Hymenobacter gummosus</name>
    <dbReference type="NCBI Taxonomy" id="1776032"/>
    <lineage>
        <taxon>Bacteria</taxon>
        <taxon>Pseudomonadati</taxon>
        <taxon>Bacteroidota</taxon>
        <taxon>Cytophagia</taxon>
        <taxon>Cytophagales</taxon>
        <taxon>Hymenobacteraceae</taxon>
        <taxon>Hymenobacter</taxon>
    </lineage>
</organism>
<feature type="active site" description="Nucleophile" evidence="3">
    <location>
        <position position="78"/>
    </location>
</feature>
<evidence type="ECO:0000256" key="2">
    <source>
        <dbReference type="ARBA" id="ARBA00023098"/>
    </source>
</evidence>
<dbReference type="Gene3D" id="3.40.1090.10">
    <property type="entry name" value="Cytosolic phospholipase A2 catalytic domain"/>
    <property type="match status" value="1"/>
</dbReference>
<keyword evidence="7" id="KW-1185">Reference proteome</keyword>
<keyword evidence="3" id="KW-0442">Lipid degradation</keyword>
<evidence type="ECO:0000259" key="5">
    <source>
        <dbReference type="PROSITE" id="PS51635"/>
    </source>
</evidence>
<dbReference type="Proteomes" id="UP000282184">
    <property type="component" value="Unassembled WGS sequence"/>
</dbReference>
<comment type="caution">
    <text evidence="6">The sequence shown here is derived from an EMBL/GenBank/DDBJ whole genome shotgun (WGS) entry which is preliminary data.</text>
</comment>
<feature type="short sequence motif" description="GXGXXG" evidence="3">
    <location>
        <begin position="38"/>
        <end position="43"/>
    </location>
</feature>
<dbReference type="InterPro" id="IPR016035">
    <property type="entry name" value="Acyl_Trfase/lysoPLipase"/>
</dbReference>
<comment type="similarity">
    <text evidence="1">Belongs to the patatin family.</text>
</comment>
<evidence type="ECO:0000256" key="1">
    <source>
        <dbReference type="ARBA" id="ARBA00010240"/>
    </source>
</evidence>
<accession>A0A3S0IJ01</accession>
<evidence type="ECO:0000313" key="7">
    <source>
        <dbReference type="Proteomes" id="UP000282184"/>
    </source>
</evidence>
<feature type="domain" description="PNPLA" evidence="5">
    <location>
        <begin position="34"/>
        <end position="235"/>
    </location>
</feature>
<keyword evidence="3" id="KW-0378">Hydrolase</keyword>
<dbReference type="EMBL" id="RXOF01000022">
    <property type="protein sequence ID" value="RTQ45076.1"/>
    <property type="molecule type" value="Genomic_DNA"/>
</dbReference>
<dbReference type="InterPro" id="IPR002641">
    <property type="entry name" value="PNPLA_dom"/>
</dbReference>
<proteinExistence type="inferred from homology"/>
<name>A0A3S0IJ01_9BACT</name>
<dbReference type="PANTHER" id="PTHR32176">
    <property type="entry name" value="XYLOSE ISOMERASE"/>
    <property type="match status" value="1"/>
</dbReference>
<dbReference type="GO" id="GO:0016042">
    <property type="term" value="P:lipid catabolic process"/>
    <property type="evidence" value="ECO:0007669"/>
    <property type="project" value="UniProtKB-UniRule"/>
</dbReference>
<evidence type="ECO:0000256" key="4">
    <source>
        <dbReference type="SAM" id="MobiDB-lite"/>
    </source>
</evidence>